<dbReference type="PANTHER" id="PTHR30390">
    <property type="entry name" value="SEDOHEPTULOSE 7-PHOSPHATE ISOMERASE / DNAA INITIATOR-ASSOCIATING FACTOR FOR REPLICATION INITIATION"/>
    <property type="match status" value="1"/>
</dbReference>
<evidence type="ECO:0000313" key="3">
    <source>
        <dbReference type="Proteomes" id="UP001144256"/>
    </source>
</evidence>
<feature type="domain" description="SIS" evidence="1">
    <location>
        <begin position="38"/>
        <end position="218"/>
    </location>
</feature>
<evidence type="ECO:0000313" key="2">
    <source>
        <dbReference type="EMBL" id="GKX31532.1"/>
    </source>
</evidence>
<keyword evidence="3" id="KW-1185">Reference proteome</keyword>
<comment type="caution">
    <text evidence="2">The sequence shown here is derived from an EMBL/GenBank/DDBJ whole genome shotgun (WGS) entry which is preliminary data.</text>
</comment>
<dbReference type="InterPro" id="IPR035461">
    <property type="entry name" value="GmhA/DiaA"/>
</dbReference>
<evidence type="ECO:0000259" key="1">
    <source>
        <dbReference type="PROSITE" id="PS51464"/>
    </source>
</evidence>
<keyword evidence="2" id="KW-0413">Isomerase</keyword>
<dbReference type="InterPro" id="IPR050099">
    <property type="entry name" value="SIS_GmhA/DiaA_subfam"/>
</dbReference>
<dbReference type="CDD" id="cd05006">
    <property type="entry name" value="SIS_GmhA"/>
    <property type="match status" value="1"/>
</dbReference>
<proteinExistence type="predicted"/>
<dbReference type="SUPFAM" id="SSF53697">
    <property type="entry name" value="SIS domain"/>
    <property type="match status" value="1"/>
</dbReference>
<sequence>MENRDKLKKIENNLNDFIKKIPELISVRENIWNTFLEMIKTYESGGKILVCGNGGSAADADHIIGELMKGFMLKRELKEKDSLPWINSALSDSILGELQYGLPAINLCAHNALNTAFANDVNPELIFAQQVFSLGNKEDLFLGISTSGNSKNVYYGGVVGKSKGMTCVALTGENGGCMKKHFDITINVPSNITPVVQEYHLPIYHELCKWVEEYFFSI</sequence>
<protein>
    <submittedName>
        <fullName evidence="2">Phosphoheptose isomerase</fullName>
    </submittedName>
</protein>
<accession>A0A9W6DHF9</accession>
<name>A0A9W6DHF9_9FIRM</name>
<dbReference type="GO" id="GO:0097367">
    <property type="term" value="F:carbohydrate derivative binding"/>
    <property type="evidence" value="ECO:0007669"/>
    <property type="project" value="InterPro"/>
</dbReference>
<dbReference type="Gene3D" id="3.40.50.10490">
    <property type="entry name" value="Glucose-6-phosphate isomerase like protein, domain 1"/>
    <property type="match status" value="1"/>
</dbReference>
<dbReference type="Proteomes" id="UP001144256">
    <property type="component" value="Unassembled WGS sequence"/>
</dbReference>
<dbReference type="PROSITE" id="PS51464">
    <property type="entry name" value="SIS"/>
    <property type="match status" value="1"/>
</dbReference>
<dbReference type="GO" id="GO:1901135">
    <property type="term" value="P:carbohydrate derivative metabolic process"/>
    <property type="evidence" value="ECO:0007669"/>
    <property type="project" value="InterPro"/>
</dbReference>
<organism evidence="2 3">
    <name type="scientific">Vallitalea longa</name>
    <dbReference type="NCBI Taxonomy" id="2936439"/>
    <lineage>
        <taxon>Bacteria</taxon>
        <taxon>Bacillati</taxon>
        <taxon>Bacillota</taxon>
        <taxon>Clostridia</taxon>
        <taxon>Lachnospirales</taxon>
        <taxon>Vallitaleaceae</taxon>
        <taxon>Vallitalea</taxon>
    </lineage>
</organism>
<reference evidence="2" key="1">
    <citation type="submission" date="2022-06" db="EMBL/GenBank/DDBJ databases">
        <title>Vallitalea longa sp. nov., an anaerobic bacterium isolated from marine sediment.</title>
        <authorList>
            <person name="Hirano S."/>
            <person name="Terahara T."/>
            <person name="Mori K."/>
            <person name="Hamada M."/>
            <person name="Matsumoto R."/>
            <person name="Kobayashi T."/>
        </authorList>
    </citation>
    <scope>NUCLEOTIDE SEQUENCE</scope>
    <source>
        <strain evidence="2">SH18-1</strain>
    </source>
</reference>
<dbReference type="InterPro" id="IPR046348">
    <property type="entry name" value="SIS_dom_sf"/>
</dbReference>
<dbReference type="EMBL" id="BRLB01000018">
    <property type="protein sequence ID" value="GKX31532.1"/>
    <property type="molecule type" value="Genomic_DNA"/>
</dbReference>
<gene>
    <name evidence="2" type="primary">gmhA</name>
    <name evidence="2" type="ORF">SH1V18_40120</name>
</gene>
<dbReference type="GO" id="GO:0016853">
    <property type="term" value="F:isomerase activity"/>
    <property type="evidence" value="ECO:0007669"/>
    <property type="project" value="UniProtKB-KW"/>
</dbReference>
<dbReference type="AlphaFoldDB" id="A0A9W6DHF9"/>
<dbReference type="InterPro" id="IPR001347">
    <property type="entry name" value="SIS_dom"/>
</dbReference>